<keyword evidence="2" id="KW-1185">Reference proteome</keyword>
<dbReference type="KEGG" id="tre:TRIREDRAFT_108336"/>
<name>G0RLI3_HYPJQ</name>
<organism evidence="2">
    <name type="scientific">Hypocrea jecorina (strain QM6a)</name>
    <name type="common">Trichoderma reesei</name>
    <dbReference type="NCBI Taxonomy" id="431241"/>
    <lineage>
        <taxon>Eukaryota</taxon>
        <taxon>Fungi</taxon>
        <taxon>Dikarya</taxon>
        <taxon>Ascomycota</taxon>
        <taxon>Pezizomycotina</taxon>
        <taxon>Sordariomycetes</taxon>
        <taxon>Hypocreomycetidae</taxon>
        <taxon>Hypocreales</taxon>
        <taxon>Hypocreaceae</taxon>
        <taxon>Trichoderma</taxon>
    </lineage>
</organism>
<dbReference type="VEuPathDB" id="FungiDB:TRIREDRAFT_108336"/>
<protein>
    <submittedName>
        <fullName evidence="1">Predicted protein</fullName>
    </submittedName>
</protein>
<dbReference type="HOGENOM" id="CLU_1664997_0_0_1"/>
<dbReference type="AlphaFoldDB" id="G0RLI3"/>
<dbReference type="EMBL" id="GL985066">
    <property type="protein sequence ID" value="EGR48140.1"/>
    <property type="molecule type" value="Genomic_DNA"/>
</dbReference>
<proteinExistence type="predicted"/>
<dbReference type="Proteomes" id="UP000008984">
    <property type="component" value="Unassembled WGS sequence"/>
</dbReference>
<dbReference type="RefSeq" id="XP_006966178.1">
    <property type="nucleotide sequence ID" value="XM_006966116.1"/>
</dbReference>
<gene>
    <name evidence="1" type="ORF">TRIREDRAFT_108336</name>
</gene>
<dbReference type="GeneID" id="18481639"/>
<sequence>MACKQRRVALNEWGPPNRGAVLPASNVSAATSASIFFATSFLGKHDQSVAGSLRDAPLVHLCLARSFGQVHVGKVANGARSGRLGLGCPQFNAASMSNWVFVRISSAARIVTSIQAAHSFAFSDSGQCFSRCNAIASECESLAGSTSALMWRLSDTKVCGPG</sequence>
<evidence type="ECO:0000313" key="1">
    <source>
        <dbReference type="EMBL" id="EGR48140.1"/>
    </source>
</evidence>
<accession>G0RLI3</accession>
<reference evidence="1 2" key="1">
    <citation type="journal article" date="2008" name="Nat. Biotechnol.">
        <title>Genome sequencing and analysis of the biomass-degrading fungus Trichoderma reesei (syn. Hypocrea jecorina).</title>
        <authorList>
            <person name="Martinez D."/>
            <person name="Berka R.M."/>
            <person name="Henrissat B."/>
            <person name="Saloheimo M."/>
            <person name="Arvas M."/>
            <person name="Baker S.E."/>
            <person name="Chapman J."/>
            <person name="Chertkov O."/>
            <person name="Coutinho P.M."/>
            <person name="Cullen D."/>
            <person name="Danchin E.G."/>
            <person name="Grigoriev I.V."/>
            <person name="Harris P."/>
            <person name="Jackson M."/>
            <person name="Kubicek C.P."/>
            <person name="Han C.S."/>
            <person name="Ho I."/>
            <person name="Larrondo L.F."/>
            <person name="de Leon A.L."/>
            <person name="Magnuson J.K."/>
            <person name="Merino S."/>
            <person name="Misra M."/>
            <person name="Nelson B."/>
            <person name="Putnam N."/>
            <person name="Robbertse B."/>
            <person name="Salamov A.A."/>
            <person name="Schmoll M."/>
            <person name="Terry A."/>
            <person name="Thayer N."/>
            <person name="Westerholm-Parvinen A."/>
            <person name="Schoch C.L."/>
            <person name="Yao J."/>
            <person name="Barabote R."/>
            <person name="Nelson M.A."/>
            <person name="Detter C."/>
            <person name="Bruce D."/>
            <person name="Kuske C.R."/>
            <person name="Xie G."/>
            <person name="Richardson P."/>
            <person name="Rokhsar D.S."/>
            <person name="Lucas S.M."/>
            <person name="Rubin E.M."/>
            <person name="Dunn-Coleman N."/>
            <person name="Ward M."/>
            <person name="Brettin T.S."/>
        </authorList>
    </citation>
    <scope>NUCLEOTIDE SEQUENCE [LARGE SCALE GENOMIC DNA]</scope>
    <source>
        <strain evidence="1 2">QM6a</strain>
    </source>
</reference>
<evidence type="ECO:0000313" key="2">
    <source>
        <dbReference type="Proteomes" id="UP000008984"/>
    </source>
</evidence>